<name>R7QHA8_CHOCR</name>
<feature type="compositionally biased region" description="Low complexity" evidence="4">
    <location>
        <begin position="660"/>
        <end position="669"/>
    </location>
</feature>
<dbReference type="KEGG" id="ccp:CHC_T00008389001"/>
<keyword evidence="7" id="KW-1185">Reference proteome</keyword>
<keyword evidence="6" id="KW-0418">Kinase</keyword>
<dbReference type="STRING" id="2769.R7QHA8"/>
<evidence type="ECO:0000256" key="1">
    <source>
        <dbReference type="ARBA" id="ARBA00022741"/>
    </source>
</evidence>
<protein>
    <submittedName>
        <fullName evidence="6">Serine/threonine-protein kinase</fullName>
    </submittedName>
</protein>
<dbReference type="SUPFAM" id="SSF50729">
    <property type="entry name" value="PH domain-like"/>
    <property type="match status" value="1"/>
</dbReference>
<dbReference type="RefSeq" id="XP_005716629.1">
    <property type="nucleotide sequence ID" value="XM_005716572.1"/>
</dbReference>
<dbReference type="GeneID" id="17324339"/>
<evidence type="ECO:0000259" key="5">
    <source>
        <dbReference type="PROSITE" id="PS50011"/>
    </source>
</evidence>
<keyword evidence="2 3" id="KW-0067">ATP-binding</keyword>
<dbReference type="InterPro" id="IPR001849">
    <property type="entry name" value="PH_domain"/>
</dbReference>
<dbReference type="InterPro" id="IPR017441">
    <property type="entry name" value="Protein_kinase_ATP_BS"/>
</dbReference>
<dbReference type="PROSITE" id="PS50011">
    <property type="entry name" value="PROTEIN_KINASE_DOM"/>
    <property type="match status" value="1"/>
</dbReference>
<evidence type="ECO:0000313" key="6">
    <source>
        <dbReference type="EMBL" id="CDF36810.1"/>
    </source>
</evidence>
<evidence type="ECO:0000313" key="7">
    <source>
        <dbReference type="Proteomes" id="UP000012073"/>
    </source>
</evidence>
<dbReference type="PROSITE" id="PS00108">
    <property type="entry name" value="PROTEIN_KINASE_ST"/>
    <property type="match status" value="1"/>
</dbReference>
<dbReference type="InterPro" id="IPR008271">
    <property type="entry name" value="Ser/Thr_kinase_AS"/>
</dbReference>
<dbReference type="Gramene" id="CDF36810">
    <property type="protein sequence ID" value="CDF36810"/>
    <property type="gene ID" value="CHC_T00008389001"/>
</dbReference>
<dbReference type="EMBL" id="HG001803">
    <property type="protein sequence ID" value="CDF36810.1"/>
    <property type="molecule type" value="Genomic_DNA"/>
</dbReference>
<dbReference type="SMART" id="SM00220">
    <property type="entry name" value="S_TKc"/>
    <property type="match status" value="1"/>
</dbReference>
<reference evidence="7" key="1">
    <citation type="journal article" date="2013" name="Proc. Natl. Acad. Sci. U.S.A.">
        <title>Genome structure and metabolic features in the red seaweed Chondrus crispus shed light on evolution of the Archaeplastida.</title>
        <authorList>
            <person name="Collen J."/>
            <person name="Porcel B."/>
            <person name="Carre W."/>
            <person name="Ball S.G."/>
            <person name="Chaparro C."/>
            <person name="Tonon T."/>
            <person name="Barbeyron T."/>
            <person name="Michel G."/>
            <person name="Noel B."/>
            <person name="Valentin K."/>
            <person name="Elias M."/>
            <person name="Artiguenave F."/>
            <person name="Arun A."/>
            <person name="Aury J.M."/>
            <person name="Barbosa-Neto J.F."/>
            <person name="Bothwell J.H."/>
            <person name="Bouget F.Y."/>
            <person name="Brillet L."/>
            <person name="Cabello-Hurtado F."/>
            <person name="Capella-Gutierrez S."/>
            <person name="Charrier B."/>
            <person name="Cladiere L."/>
            <person name="Cock J.M."/>
            <person name="Coelho S.M."/>
            <person name="Colleoni C."/>
            <person name="Czjzek M."/>
            <person name="Da Silva C."/>
            <person name="Delage L."/>
            <person name="Denoeud F."/>
            <person name="Deschamps P."/>
            <person name="Dittami S.M."/>
            <person name="Gabaldon T."/>
            <person name="Gachon C.M."/>
            <person name="Groisillier A."/>
            <person name="Herve C."/>
            <person name="Jabbari K."/>
            <person name="Katinka M."/>
            <person name="Kloareg B."/>
            <person name="Kowalczyk N."/>
            <person name="Labadie K."/>
            <person name="Leblanc C."/>
            <person name="Lopez P.J."/>
            <person name="McLachlan D.H."/>
            <person name="Meslet-Cladiere L."/>
            <person name="Moustafa A."/>
            <person name="Nehr Z."/>
            <person name="Nyvall Collen P."/>
            <person name="Panaud O."/>
            <person name="Partensky F."/>
            <person name="Poulain J."/>
            <person name="Rensing S.A."/>
            <person name="Rousvoal S."/>
            <person name="Samson G."/>
            <person name="Symeonidi A."/>
            <person name="Weissenbach J."/>
            <person name="Zambounis A."/>
            <person name="Wincker P."/>
            <person name="Boyen C."/>
        </authorList>
    </citation>
    <scope>NUCLEOTIDE SEQUENCE [LARGE SCALE GENOMIC DNA]</scope>
    <source>
        <strain evidence="7">cv. Stackhouse</strain>
    </source>
</reference>
<dbReference type="Proteomes" id="UP000012073">
    <property type="component" value="Unassembled WGS sequence"/>
</dbReference>
<dbReference type="CDD" id="cd05117">
    <property type="entry name" value="STKc_CAMK"/>
    <property type="match status" value="1"/>
</dbReference>
<feature type="region of interest" description="Disordered" evidence="4">
    <location>
        <begin position="440"/>
        <end position="465"/>
    </location>
</feature>
<evidence type="ECO:0000256" key="2">
    <source>
        <dbReference type="ARBA" id="ARBA00022840"/>
    </source>
</evidence>
<gene>
    <name evidence="6" type="ORF">CHC_T00008389001</name>
</gene>
<dbReference type="FunFam" id="1.10.510.10:FF:000571">
    <property type="entry name" value="Maternal embryonic leucine zipper kinase"/>
    <property type="match status" value="1"/>
</dbReference>
<feature type="domain" description="Protein kinase" evidence="5">
    <location>
        <begin position="130"/>
        <end position="388"/>
    </location>
</feature>
<dbReference type="SUPFAM" id="SSF56112">
    <property type="entry name" value="Protein kinase-like (PK-like)"/>
    <property type="match status" value="1"/>
</dbReference>
<dbReference type="Gene3D" id="2.30.29.30">
    <property type="entry name" value="Pleckstrin-homology domain (PH domain)/Phosphotyrosine-binding domain (PTB)"/>
    <property type="match status" value="1"/>
</dbReference>
<dbReference type="Pfam" id="PF00069">
    <property type="entry name" value="Pkinase"/>
    <property type="match status" value="1"/>
</dbReference>
<feature type="region of interest" description="Disordered" evidence="4">
    <location>
        <begin position="597"/>
        <end position="699"/>
    </location>
</feature>
<feature type="compositionally biased region" description="Pro residues" evidence="4">
    <location>
        <begin position="690"/>
        <end position="699"/>
    </location>
</feature>
<dbReference type="Gene3D" id="1.10.510.10">
    <property type="entry name" value="Transferase(Phosphotransferase) domain 1"/>
    <property type="match status" value="1"/>
</dbReference>
<sequence>MERRGDERGEALLRAHRAAGSHTLRYTAVHPVNLDGWLSKEGKALRARCSRFVTLNGHILSSHRSKGSPPSWHVSVAHAVVEKGPHPREIKLALPHRALSFIAPNQHAFEKWIVSLRRASVVSSHVEEYYNVGRLIGEGMNGQVRLAHDLLTDEQVAVKMVPRLNRENETQFLAREIQIILSVSHPNVVRTIDVFVRSRRIHFVMEYLAGGELFDFIAENSQFTEAHAATVMLDLLNALSYLHSRGIAHRDVKLENLLCANTTWPLNVKLADFGFANYVSKTDEPMLSSFVGTPYYIAPEMLRGSPHGQAVDVWASGVVLYILLSGKFPFGGKNESEYYQRVLSKEAYFPNEEWSNVSEDAKNLVRGMLCKDPRRRLTAEQCLKHPWMRRSEVIDSVTLDGEVFPVDPMPSALSDAGMDTINSQPPIHIRAMSDADAEMPASESVGRAATPPSSHKSRFRKSEKQHFLRTPGMFKDNREKKGKSRYLGMLNHSINAPTPEMLATRAEADIVPHRPTPEVRESAAPNTPTSFDEILPSEEPTMYRRPSLIRRLLSSGKLSLDRYDCRFPSFRGSVEEHADEASATPRKTLSLFSKDGPLRRSFHRGGENRSTDDGINFVDANAQRLPPKIARERQRQQRLAAASRRASRGHGIFSHRKSATQQYTMQQQQSEGYHSSPRLQAPLHPLSSIPTPPGQRGPVPGPSLIGNSLMKRRMTAGAGAYMGSSQIGVPNVPNVTSYGSLQNRGLSDHIDDGTVRRTMSADVTPVGHFSTNYISSQSVTGRL</sequence>
<keyword evidence="1 3" id="KW-0547">Nucleotide-binding</keyword>
<feature type="binding site" evidence="3">
    <location>
        <position position="159"/>
    </location>
    <ligand>
        <name>ATP</name>
        <dbReference type="ChEBI" id="CHEBI:30616"/>
    </ligand>
</feature>
<organism evidence="6 7">
    <name type="scientific">Chondrus crispus</name>
    <name type="common">Carrageen Irish moss</name>
    <name type="synonym">Polymorpha crispa</name>
    <dbReference type="NCBI Taxonomy" id="2769"/>
    <lineage>
        <taxon>Eukaryota</taxon>
        <taxon>Rhodophyta</taxon>
        <taxon>Florideophyceae</taxon>
        <taxon>Rhodymeniophycidae</taxon>
        <taxon>Gigartinales</taxon>
        <taxon>Gigartinaceae</taxon>
        <taxon>Chondrus</taxon>
    </lineage>
</organism>
<accession>R7QHA8</accession>
<dbReference type="SMART" id="SM00233">
    <property type="entry name" value="PH"/>
    <property type="match status" value="1"/>
</dbReference>
<evidence type="ECO:0000256" key="3">
    <source>
        <dbReference type="PROSITE-ProRule" id="PRU10141"/>
    </source>
</evidence>
<proteinExistence type="predicted"/>
<keyword evidence="6" id="KW-0808">Transferase</keyword>
<dbReference type="GO" id="GO:0005524">
    <property type="term" value="F:ATP binding"/>
    <property type="evidence" value="ECO:0007669"/>
    <property type="project" value="UniProtKB-UniRule"/>
</dbReference>
<evidence type="ECO:0000256" key="4">
    <source>
        <dbReference type="SAM" id="MobiDB-lite"/>
    </source>
</evidence>
<dbReference type="AlphaFoldDB" id="R7QHA8"/>
<dbReference type="InterPro" id="IPR011009">
    <property type="entry name" value="Kinase-like_dom_sf"/>
</dbReference>
<dbReference type="InterPro" id="IPR000719">
    <property type="entry name" value="Prot_kinase_dom"/>
</dbReference>
<dbReference type="InterPro" id="IPR011993">
    <property type="entry name" value="PH-like_dom_sf"/>
</dbReference>
<feature type="compositionally biased region" description="Basic residues" evidence="4">
    <location>
        <begin position="645"/>
        <end position="658"/>
    </location>
</feature>
<dbReference type="PANTHER" id="PTHR24347">
    <property type="entry name" value="SERINE/THREONINE-PROTEIN KINASE"/>
    <property type="match status" value="1"/>
</dbReference>
<dbReference type="PhylomeDB" id="R7QHA8"/>
<dbReference type="PROSITE" id="PS00107">
    <property type="entry name" value="PROTEIN_KINASE_ATP"/>
    <property type="match status" value="1"/>
</dbReference>
<dbReference type="OrthoDB" id="40902at2759"/>
<dbReference type="GO" id="GO:0004672">
    <property type="term" value="F:protein kinase activity"/>
    <property type="evidence" value="ECO:0007669"/>
    <property type="project" value="InterPro"/>
</dbReference>